<dbReference type="eggNOG" id="ENOG50338Q3">
    <property type="taxonomic scope" value="Bacteria"/>
</dbReference>
<evidence type="ECO:0000256" key="1">
    <source>
        <dbReference type="SAM" id="SignalP"/>
    </source>
</evidence>
<protein>
    <submittedName>
        <fullName evidence="4">Uncharacterized protein</fullName>
    </submittedName>
</protein>
<dbReference type="Pfam" id="PF21722">
    <property type="entry name" value="Gly_rich_2"/>
    <property type="match status" value="2"/>
</dbReference>
<accession>W7Y5V3</accession>
<proteinExistence type="predicted"/>
<evidence type="ECO:0000313" key="5">
    <source>
        <dbReference type="Proteomes" id="UP000019402"/>
    </source>
</evidence>
<comment type="caution">
    <text evidence="4">The sequence shown here is derived from an EMBL/GenBank/DDBJ whole genome shotgun (WGS) entry which is preliminary data.</text>
</comment>
<keyword evidence="1" id="KW-0732">Signal</keyword>
<dbReference type="OrthoDB" id="1100837at2"/>
<name>W7Y5V3_9BACT</name>
<dbReference type="EMBL" id="BAMD01000016">
    <property type="protein sequence ID" value="GAF02978.1"/>
    <property type="molecule type" value="Genomic_DNA"/>
</dbReference>
<feature type="domain" description="Glycine-rich" evidence="3">
    <location>
        <begin position="27"/>
        <end position="233"/>
    </location>
</feature>
<feature type="chain" id="PRO_5004906364" evidence="1">
    <location>
        <begin position="20"/>
        <end position="693"/>
    </location>
</feature>
<keyword evidence="5" id="KW-1185">Reference proteome</keyword>
<sequence>MKQVVFVFLTFIVSGYLSAQEVMFTESGEYLVPDGVTRLWIEAVGAGGNGGSNGMSGGGGGGYALGVYDVTPGQTLSVSIGAESKVDDLLSATAGVNASYSRDDDGFGIVGEGGIGTGGNIANYKGGDGGKGYYTYYGGGGGGAAGPNGNGQNGGDTYAYGAQDCPPEGGAAGESGGYPGGAGGKGAGYDNCAHGYGNSNPSTAPENYGGGGGGGNGSGYVSTAGAGGFVRISTASLVNGVTAIGLTLHAHDTESTYQWIDADYNNIDGATSRSFQVKDLGSYAVKLTQDGTTRTSSFTTITFDDFVGNSASFGATVFEESGEFIHDNFMTDDVLIEVVGAGGNGGSNGMSGGGGGGYASGMYTLTPNESLTVEVAEASVSGSVSSVGGLLSATSGSNASYTRDDDGFGVVGVGGVGADGNIANYTGGDGGKGYFTYYGGGGGGAAGRMGNGQNGGDTYAYGAQDCPPEGGAAGESGGYPGGAGGKGAGYDNCSHGYDNTNPSTDPDSYGGGGGGGNGSGYASTAGADGFVSISYCDFYIQMTRSSNVLTFENSSGISYQWLKISSDNSIEYLTDETGPSFEMPESDDQYALYAANGTCSLLSDLYTPYLPTDTRILEEAQIKVEVYPNPVRDVLYINADQEILKIQLISTSGKVIKASDGVSELNVQDVPKGLYLIHVTFHSGNTVHKVVIK</sequence>
<organism evidence="4 5">
    <name type="scientific">Saccharicrinis fermentans DSM 9555 = JCM 21142</name>
    <dbReference type="NCBI Taxonomy" id="869213"/>
    <lineage>
        <taxon>Bacteria</taxon>
        <taxon>Pseudomonadati</taxon>
        <taxon>Bacteroidota</taxon>
        <taxon>Bacteroidia</taxon>
        <taxon>Marinilabiliales</taxon>
        <taxon>Marinilabiliaceae</taxon>
        <taxon>Saccharicrinis</taxon>
    </lineage>
</organism>
<feature type="signal peptide" evidence="1">
    <location>
        <begin position="1"/>
        <end position="19"/>
    </location>
</feature>
<dbReference type="Pfam" id="PF18962">
    <property type="entry name" value="Por_Secre_tail"/>
    <property type="match status" value="1"/>
</dbReference>
<evidence type="ECO:0000259" key="2">
    <source>
        <dbReference type="Pfam" id="PF18962"/>
    </source>
</evidence>
<gene>
    <name evidence="4" type="ORF">JCM21142_41630</name>
</gene>
<dbReference type="NCBIfam" id="TIGR04183">
    <property type="entry name" value="Por_Secre_tail"/>
    <property type="match status" value="1"/>
</dbReference>
<dbReference type="STRING" id="869213.GCA_000517085_02372"/>
<feature type="domain" description="Secretion system C-terminal sorting" evidence="2">
    <location>
        <begin position="626"/>
        <end position="692"/>
    </location>
</feature>
<evidence type="ECO:0000313" key="4">
    <source>
        <dbReference type="EMBL" id="GAF02978.1"/>
    </source>
</evidence>
<dbReference type="AlphaFoldDB" id="W7Y5V3"/>
<dbReference type="Proteomes" id="UP000019402">
    <property type="component" value="Unassembled WGS sequence"/>
</dbReference>
<dbReference type="InterPro" id="IPR049304">
    <property type="entry name" value="Gly_rich_dom"/>
</dbReference>
<evidence type="ECO:0000259" key="3">
    <source>
        <dbReference type="Pfam" id="PF21722"/>
    </source>
</evidence>
<dbReference type="RefSeq" id="WP_027471987.1">
    <property type="nucleotide sequence ID" value="NZ_BAMD01000016.1"/>
</dbReference>
<reference evidence="4 5" key="1">
    <citation type="journal article" date="2014" name="Genome Announc.">
        <title>Draft Genome Sequence of Cytophaga fermentans JCM 21142T, a Facultative Anaerobe Isolated from Marine Mud.</title>
        <authorList>
            <person name="Starns D."/>
            <person name="Oshima K."/>
            <person name="Suda W."/>
            <person name="Iino T."/>
            <person name="Yuki M."/>
            <person name="Inoue J."/>
            <person name="Kitamura K."/>
            <person name="Iida T."/>
            <person name="Darby A."/>
            <person name="Hattori M."/>
            <person name="Ohkuma M."/>
        </authorList>
    </citation>
    <scope>NUCLEOTIDE SEQUENCE [LARGE SCALE GENOMIC DNA]</scope>
    <source>
        <strain evidence="4 5">JCM 21142</strain>
    </source>
</reference>
<feature type="domain" description="Glycine-rich" evidence="3">
    <location>
        <begin position="332"/>
        <end position="535"/>
    </location>
</feature>
<dbReference type="InterPro" id="IPR026444">
    <property type="entry name" value="Secre_tail"/>
</dbReference>